<reference evidence="2 3" key="1">
    <citation type="submission" date="2017-11" db="EMBL/GenBank/DDBJ databases">
        <title>De-novo sequencing of pomegranate (Punica granatum L.) genome.</title>
        <authorList>
            <person name="Akparov Z."/>
            <person name="Amiraslanov A."/>
            <person name="Hajiyeva S."/>
            <person name="Abbasov M."/>
            <person name="Kaur K."/>
            <person name="Hamwieh A."/>
            <person name="Solovyev V."/>
            <person name="Salamov A."/>
            <person name="Braich B."/>
            <person name="Kosarev P."/>
            <person name="Mahmoud A."/>
            <person name="Hajiyev E."/>
            <person name="Babayeva S."/>
            <person name="Izzatullayeva V."/>
            <person name="Mammadov A."/>
            <person name="Mammadov A."/>
            <person name="Sharifova S."/>
            <person name="Ojaghi J."/>
            <person name="Eynullazada K."/>
            <person name="Bayramov B."/>
            <person name="Abdulazimova A."/>
            <person name="Shahmuradov I."/>
        </authorList>
    </citation>
    <scope>NUCLEOTIDE SEQUENCE [LARGE SCALE GENOMIC DNA]</scope>
    <source>
        <strain evidence="3">cv. AG2017</strain>
        <tissue evidence="2">Leaf</tissue>
    </source>
</reference>
<evidence type="ECO:0000313" key="3">
    <source>
        <dbReference type="Proteomes" id="UP000233551"/>
    </source>
</evidence>
<proteinExistence type="predicted"/>
<protein>
    <submittedName>
        <fullName evidence="2">Uncharacterized protein</fullName>
    </submittedName>
</protein>
<evidence type="ECO:0000313" key="2">
    <source>
        <dbReference type="EMBL" id="PKI49285.1"/>
    </source>
</evidence>
<dbReference type="EMBL" id="PGOL01002254">
    <property type="protein sequence ID" value="PKI49285.1"/>
    <property type="molecule type" value="Genomic_DNA"/>
</dbReference>
<sequence>MSDEDAPAYADVASGRCLAGFSFPTMSCCSRRECLSVSIRRLEKSSRGAWSRASFFSCGSCVLVKNDKKDDASGDYFVEYAVRNIEWTHGKSPCIERDPWGAVRGGCSFFGSPVITTMEWLDHNWGLHKCTFLRCEEAETAVLGKALRARSHGTSGLNKPNKVNKASWGLS</sequence>
<name>A0A2I0IZ73_PUNGR</name>
<organism evidence="2 3">
    <name type="scientific">Punica granatum</name>
    <name type="common">Pomegranate</name>
    <dbReference type="NCBI Taxonomy" id="22663"/>
    <lineage>
        <taxon>Eukaryota</taxon>
        <taxon>Viridiplantae</taxon>
        <taxon>Streptophyta</taxon>
        <taxon>Embryophyta</taxon>
        <taxon>Tracheophyta</taxon>
        <taxon>Spermatophyta</taxon>
        <taxon>Magnoliopsida</taxon>
        <taxon>eudicotyledons</taxon>
        <taxon>Gunneridae</taxon>
        <taxon>Pentapetalae</taxon>
        <taxon>rosids</taxon>
        <taxon>malvids</taxon>
        <taxon>Myrtales</taxon>
        <taxon>Lythraceae</taxon>
        <taxon>Punica</taxon>
    </lineage>
</organism>
<feature type="region of interest" description="Disordered" evidence="1">
    <location>
        <begin position="151"/>
        <end position="171"/>
    </location>
</feature>
<keyword evidence="3" id="KW-1185">Reference proteome</keyword>
<evidence type="ECO:0000256" key="1">
    <source>
        <dbReference type="SAM" id="MobiDB-lite"/>
    </source>
</evidence>
<comment type="caution">
    <text evidence="2">The sequence shown here is derived from an EMBL/GenBank/DDBJ whole genome shotgun (WGS) entry which is preliminary data.</text>
</comment>
<accession>A0A2I0IZ73</accession>
<gene>
    <name evidence="2" type="ORF">CRG98_030328</name>
</gene>
<dbReference type="AlphaFoldDB" id="A0A2I0IZ73"/>
<dbReference type="Proteomes" id="UP000233551">
    <property type="component" value="Unassembled WGS sequence"/>
</dbReference>